<dbReference type="InParanoid" id="A0A3Q7FL20"/>
<keyword evidence="2" id="KW-1185">Reference proteome</keyword>
<reference evidence="1" key="1">
    <citation type="journal article" date="2012" name="Nature">
        <title>The tomato genome sequence provides insights into fleshy fruit evolution.</title>
        <authorList>
            <consortium name="Tomato Genome Consortium"/>
        </authorList>
    </citation>
    <scope>NUCLEOTIDE SEQUENCE [LARGE SCALE GENOMIC DNA]</scope>
    <source>
        <strain evidence="1">cv. Heinz 1706</strain>
    </source>
</reference>
<proteinExistence type="predicted"/>
<dbReference type="PaxDb" id="4081-Solyc03g063010.1.1"/>
<reference evidence="1" key="2">
    <citation type="submission" date="2019-01" db="UniProtKB">
        <authorList>
            <consortium name="EnsemblPlants"/>
        </authorList>
    </citation>
    <scope>IDENTIFICATION</scope>
    <source>
        <strain evidence="1">cv. Heinz 1706</strain>
    </source>
</reference>
<protein>
    <submittedName>
        <fullName evidence="1">Uncharacterized protein</fullName>
    </submittedName>
</protein>
<organism evidence="1">
    <name type="scientific">Solanum lycopersicum</name>
    <name type="common">Tomato</name>
    <name type="synonym">Lycopersicon esculentum</name>
    <dbReference type="NCBI Taxonomy" id="4081"/>
    <lineage>
        <taxon>Eukaryota</taxon>
        <taxon>Viridiplantae</taxon>
        <taxon>Streptophyta</taxon>
        <taxon>Embryophyta</taxon>
        <taxon>Tracheophyta</taxon>
        <taxon>Spermatophyta</taxon>
        <taxon>Magnoliopsida</taxon>
        <taxon>eudicotyledons</taxon>
        <taxon>Gunneridae</taxon>
        <taxon>Pentapetalae</taxon>
        <taxon>asterids</taxon>
        <taxon>lamiids</taxon>
        <taxon>Solanales</taxon>
        <taxon>Solanaceae</taxon>
        <taxon>Solanoideae</taxon>
        <taxon>Solaneae</taxon>
        <taxon>Solanum</taxon>
        <taxon>Solanum subgen. Lycopersicon</taxon>
    </lineage>
</organism>
<evidence type="ECO:0000313" key="2">
    <source>
        <dbReference type="Proteomes" id="UP000004994"/>
    </source>
</evidence>
<dbReference type="Gramene" id="Solyc03g063010.1.1">
    <property type="protein sequence ID" value="Solyc03g063010.1.1.1"/>
    <property type="gene ID" value="Solyc03g063010.1"/>
</dbReference>
<name>A0A3Q7FL20_SOLLC</name>
<dbReference type="AlphaFoldDB" id="A0A3Q7FL20"/>
<dbReference type="EnsemblPlants" id="Solyc03g063010.1.1">
    <property type="protein sequence ID" value="Solyc03g063010.1.1.1"/>
    <property type="gene ID" value="Solyc03g063010.1"/>
</dbReference>
<evidence type="ECO:0000313" key="1">
    <source>
        <dbReference type="EnsemblPlants" id="Solyc03g063010.1.1.1"/>
    </source>
</evidence>
<dbReference type="Proteomes" id="UP000004994">
    <property type="component" value="Chromosome 3"/>
</dbReference>
<accession>A0A3Q7FL20</accession>
<sequence length="56" mass="6469">MIEDANVNVPISDLVPTKETEIDMIEDYNGVSRGCWIQLIVHVHVYIQTIRTDRDI</sequence>